<evidence type="ECO:0000313" key="3">
    <source>
        <dbReference type="EMBL" id="KMZ62746.1"/>
    </source>
</evidence>
<name>A0A0K9P115_ZOSMR</name>
<dbReference type="PANTHER" id="PTHR45669:SF14">
    <property type="entry name" value="EMB|CAB81925.1-RELATED"/>
    <property type="match status" value="1"/>
</dbReference>
<dbReference type="PROSITE" id="PS51354">
    <property type="entry name" value="GLUTAREDOXIN_2"/>
    <property type="match status" value="1"/>
</dbReference>
<proteinExistence type="predicted"/>
<dbReference type="InterPro" id="IPR036249">
    <property type="entry name" value="Thioredoxin-like_sf"/>
</dbReference>
<dbReference type="STRING" id="29655.A0A0K9P115"/>
<evidence type="ECO:0000259" key="2">
    <source>
        <dbReference type="Pfam" id="PF00462"/>
    </source>
</evidence>
<dbReference type="InterPro" id="IPR002109">
    <property type="entry name" value="Glutaredoxin"/>
</dbReference>
<dbReference type="Pfam" id="PF23733">
    <property type="entry name" value="GRXCR1-2_C"/>
    <property type="match status" value="1"/>
</dbReference>
<accession>A0A0K9P115</accession>
<comment type="caution">
    <text evidence="3">The sequence shown here is derived from an EMBL/GenBank/DDBJ whole genome shotgun (WGS) entry which is preliminary data.</text>
</comment>
<reference evidence="4" key="1">
    <citation type="journal article" date="2016" name="Nature">
        <title>The genome of the seagrass Zostera marina reveals angiosperm adaptation to the sea.</title>
        <authorList>
            <person name="Olsen J.L."/>
            <person name="Rouze P."/>
            <person name="Verhelst B."/>
            <person name="Lin Y.-C."/>
            <person name="Bayer T."/>
            <person name="Collen J."/>
            <person name="Dattolo E."/>
            <person name="De Paoli E."/>
            <person name="Dittami S."/>
            <person name="Maumus F."/>
            <person name="Michel G."/>
            <person name="Kersting A."/>
            <person name="Lauritano C."/>
            <person name="Lohaus R."/>
            <person name="Toepel M."/>
            <person name="Tonon T."/>
            <person name="Vanneste K."/>
            <person name="Amirebrahimi M."/>
            <person name="Brakel J."/>
            <person name="Bostroem C."/>
            <person name="Chovatia M."/>
            <person name="Grimwood J."/>
            <person name="Jenkins J.W."/>
            <person name="Jueterbock A."/>
            <person name="Mraz A."/>
            <person name="Stam W.T."/>
            <person name="Tice H."/>
            <person name="Bornberg-Bauer E."/>
            <person name="Green P.J."/>
            <person name="Pearson G.A."/>
            <person name="Procaccini G."/>
            <person name="Duarte C.M."/>
            <person name="Schmutz J."/>
            <person name="Reusch T.B.H."/>
            <person name="Van de Peer Y."/>
        </authorList>
    </citation>
    <scope>NUCLEOTIDE SEQUENCE [LARGE SCALE GENOMIC DNA]</scope>
    <source>
        <strain evidence="4">cv. Finnish</strain>
    </source>
</reference>
<evidence type="ECO:0000256" key="1">
    <source>
        <dbReference type="SAM" id="MobiDB-lite"/>
    </source>
</evidence>
<dbReference type="CDD" id="cd03031">
    <property type="entry name" value="GRX_GRX_like"/>
    <property type="match status" value="1"/>
</dbReference>
<dbReference type="OrthoDB" id="423313at2759"/>
<feature type="domain" description="Glutaredoxin" evidence="2">
    <location>
        <begin position="142"/>
        <end position="209"/>
    </location>
</feature>
<organism evidence="3 4">
    <name type="scientific">Zostera marina</name>
    <name type="common">Eelgrass</name>
    <dbReference type="NCBI Taxonomy" id="29655"/>
    <lineage>
        <taxon>Eukaryota</taxon>
        <taxon>Viridiplantae</taxon>
        <taxon>Streptophyta</taxon>
        <taxon>Embryophyta</taxon>
        <taxon>Tracheophyta</taxon>
        <taxon>Spermatophyta</taxon>
        <taxon>Magnoliopsida</taxon>
        <taxon>Liliopsida</taxon>
        <taxon>Zosteraceae</taxon>
        <taxon>Zostera</taxon>
    </lineage>
</organism>
<dbReference type="EMBL" id="LFYR01001330">
    <property type="protein sequence ID" value="KMZ62746.1"/>
    <property type="molecule type" value="Genomic_DNA"/>
</dbReference>
<gene>
    <name evidence="3" type="ORF">ZOSMA_44G01490</name>
</gene>
<keyword evidence="4" id="KW-1185">Reference proteome</keyword>
<sequence length="290" mass="32857">MKKTHRKILRKLPSHSFHLRTILGDISSSLIAGPNSNQTLTLFSIKEEEKERKEDNCVVVDDDDDGKENLDSPSRKSPTFIRPSLSSETFFDPKLLSAFHDAVREYQQTYSINSRSGETNVDGEDPFSEFEYRCPPGGSSSIILYTTSLRGIRKTFEDCNRTKFLLGTLQVVFYERDLSMHSGFRDELLEVMSDKRVIPPRLFVKGRYIGGADEVVRLHEMGKLVPMLEGLPVVGLVRPCCVACGGLHFLPCFDCNGSRKRRREETDEEERCGRCNENGLVVCSLCLCRC</sequence>
<evidence type="ECO:0000313" key="4">
    <source>
        <dbReference type="Proteomes" id="UP000036987"/>
    </source>
</evidence>
<dbReference type="PANTHER" id="PTHR45669">
    <property type="entry name" value="GLUTAREDOXIN DOMAIN-CONTAINING CYSTEINE-RICH PROTEIN CG12206-RELATED"/>
    <property type="match status" value="1"/>
</dbReference>
<dbReference type="SUPFAM" id="SSF52833">
    <property type="entry name" value="Thioredoxin-like"/>
    <property type="match status" value="1"/>
</dbReference>
<dbReference type="Proteomes" id="UP000036987">
    <property type="component" value="Unassembled WGS sequence"/>
</dbReference>
<dbReference type="Gene3D" id="3.40.30.10">
    <property type="entry name" value="Glutaredoxin"/>
    <property type="match status" value="1"/>
</dbReference>
<dbReference type="Pfam" id="PF00462">
    <property type="entry name" value="Glutaredoxin"/>
    <property type="match status" value="1"/>
</dbReference>
<dbReference type="OMA" id="HAIENKE"/>
<feature type="region of interest" description="Disordered" evidence="1">
    <location>
        <begin position="54"/>
        <end position="81"/>
    </location>
</feature>
<protein>
    <submittedName>
        <fullName evidence="3">Glutaredoxin family protein</fullName>
    </submittedName>
</protein>
<dbReference type="AlphaFoldDB" id="A0A0K9P115"/>